<dbReference type="AlphaFoldDB" id="A0A3B0TSZ5"/>
<proteinExistence type="predicted"/>
<evidence type="ECO:0008006" key="3">
    <source>
        <dbReference type="Google" id="ProtNLM"/>
    </source>
</evidence>
<name>A0A3B0TSZ5_9ZZZZ</name>
<dbReference type="EMBL" id="UOEL01000070">
    <property type="protein sequence ID" value="VAW11724.1"/>
    <property type="molecule type" value="Genomic_DNA"/>
</dbReference>
<accession>A0A3B0TSZ5</accession>
<gene>
    <name evidence="2" type="ORF">MNBD_BACTEROID03-208</name>
</gene>
<feature type="transmembrane region" description="Helical" evidence="1">
    <location>
        <begin position="73"/>
        <end position="97"/>
    </location>
</feature>
<keyword evidence="1" id="KW-1133">Transmembrane helix</keyword>
<sequence length="493" mass="56372">MIYRFKFSRFLFDTPKPNSFSEILTNVVFFFNKAKNSSIALATVLFFNVIKERKNELKTREVVWFGYNKRKVLLFKSVAVVFFFLFSTNVWASSILIPMDADSQKNHLKAYGITYWVLTKQQKVQWLLNYRGGSFLLPDGENIRKECQIRGVSFEVLSDDQAQGILDAISSPSQNQEAVILEKAPKIAVYSPKGNQPWDDAVTMVLTYAEIPYETIYDEDVLEDKLVLFDWLHLHHEDFTGQYGKFYGAYRAAPWYIQQKQDAEALAEKLGYPKVSEEKRAVALKIRNYVIGGGFMFAMCSATDSFDIALAADGVDICEPMFDNDPSDANYQSKLNFNKTFAFTNFTLERNPMQYEFSSIDMTSKRGNIPKESDYFSLMDFSAKWDPVPTMLCQNHTALVKGFMGQTTAFDRKGVKPTVLVLGENKINSEARYIHGVKGKGFFTFYGGHDPEDYQHRVGDPKTELELHPTSPGYRLILNNVLFPAAQKKKQKT</sequence>
<evidence type="ECO:0000256" key="1">
    <source>
        <dbReference type="SAM" id="Phobius"/>
    </source>
</evidence>
<evidence type="ECO:0000313" key="2">
    <source>
        <dbReference type="EMBL" id="VAW11724.1"/>
    </source>
</evidence>
<protein>
    <recommendedName>
        <fullName evidence="3">Asparagine synthetase B</fullName>
    </recommendedName>
</protein>
<organism evidence="2">
    <name type="scientific">hydrothermal vent metagenome</name>
    <dbReference type="NCBI Taxonomy" id="652676"/>
    <lineage>
        <taxon>unclassified sequences</taxon>
        <taxon>metagenomes</taxon>
        <taxon>ecological metagenomes</taxon>
    </lineage>
</organism>
<reference evidence="2" key="1">
    <citation type="submission" date="2018-06" db="EMBL/GenBank/DDBJ databases">
        <authorList>
            <person name="Zhirakovskaya E."/>
        </authorList>
    </citation>
    <scope>NUCLEOTIDE SEQUENCE</scope>
</reference>
<keyword evidence="1" id="KW-0472">Membrane</keyword>
<keyword evidence="1" id="KW-0812">Transmembrane</keyword>